<dbReference type="PANTHER" id="PTHR15332">
    <property type="entry name" value="PROPROTEIN CONVERTASE SUBTILISIN_KEXIN TYPE 5-LIKE"/>
    <property type="match status" value="1"/>
</dbReference>
<evidence type="ECO:0000256" key="7">
    <source>
        <dbReference type="SAM" id="SignalP"/>
    </source>
</evidence>
<protein>
    <submittedName>
        <fullName evidence="9">TNFR/NGFR cysteine-rich region family protein</fullName>
    </submittedName>
</protein>
<keyword evidence="5" id="KW-1015">Disulfide bond</keyword>
<dbReference type="InterPro" id="IPR032778">
    <property type="entry name" value="GF_recep_IV"/>
</dbReference>
<keyword evidence="2" id="KW-0964">Secreted</keyword>
<feature type="domain" description="TNFR-Cys" evidence="8">
    <location>
        <begin position="1159"/>
        <end position="1205"/>
    </location>
</feature>
<dbReference type="KEGG" id="tet:TTHERM_00519770"/>
<evidence type="ECO:0000256" key="4">
    <source>
        <dbReference type="ARBA" id="ARBA00023180"/>
    </source>
</evidence>
<evidence type="ECO:0000313" key="9">
    <source>
        <dbReference type="EMBL" id="EAR95046.2"/>
    </source>
</evidence>
<dbReference type="Proteomes" id="UP000009168">
    <property type="component" value="Unassembled WGS sequence"/>
</dbReference>
<dbReference type="Pfam" id="PF15913">
    <property type="entry name" value="Furin-like_2"/>
    <property type="match status" value="1"/>
</dbReference>
<dbReference type="SUPFAM" id="SSF57184">
    <property type="entry name" value="Growth factor receptor domain"/>
    <property type="match status" value="11"/>
</dbReference>
<feature type="domain" description="TNFR-Cys" evidence="8">
    <location>
        <begin position="903"/>
        <end position="951"/>
    </location>
</feature>
<dbReference type="RefSeq" id="XP_001015291.2">
    <property type="nucleotide sequence ID" value="XM_001015291.2"/>
</dbReference>
<feature type="repeat" description="TNFR-Cys" evidence="5">
    <location>
        <begin position="1159"/>
        <end position="1205"/>
    </location>
</feature>
<dbReference type="InterPro" id="IPR043601">
    <property type="entry name" value="Rspo_Fu-CRD_dom"/>
</dbReference>
<evidence type="ECO:0000256" key="3">
    <source>
        <dbReference type="ARBA" id="ARBA00022729"/>
    </source>
</evidence>
<proteinExistence type="predicted"/>
<evidence type="ECO:0000256" key="1">
    <source>
        <dbReference type="ARBA" id="ARBA00004613"/>
    </source>
</evidence>
<dbReference type="InterPro" id="IPR001368">
    <property type="entry name" value="TNFR/NGFR_Cys_rich_reg"/>
</dbReference>
<evidence type="ECO:0000313" key="10">
    <source>
        <dbReference type="Proteomes" id="UP000009168"/>
    </source>
</evidence>
<dbReference type="Pfam" id="PF14843">
    <property type="entry name" value="GF_recep_IV"/>
    <property type="match status" value="3"/>
</dbReference>
<comment type="subcellular location">
    <subcellularLocation>
        <location evidence="1">Secreted</location>
    </subcellularLocation>
</comment>
<sequence>MKLNYLILNLLTILFNISFQKEYLVSSDFVNPNSNQTPGWSLPTTTYYCSNTLFSDWSGQKYYTGVLVKGQTQTKTISQLPPHWSLSVRFDLLLSGCVDSTKNDVFKIYIDNNLVDSQTKNPNDGLKICIQNAEQGTCNDELVLYQKNITHSSSSVTFSGVSQTIQDRNVEGFCFKNFYLYIDTCDISCATCSGPTSNQCLTCPANSTLSSNTCTCKSGYIQHQYQCVSTCPTGYVKSKTSNICIQDYNQNCASSDAQSQMCTSCSTGYLYQGYCVASCPQTSTLSSGVCVDFTASLINGSYLLSGLFNNYFGQSEILGLGLIITNFKGLKSSFGSSGALTTNCGTNHILGGFWLSGSGATISRSWTGLAPHWSIRIGYTLWKIDQWNNQNFILSVDGSVVQQIPYGSNVGTSDLCGFNNQLDLFQNQIANFTHSSTTLTINFSNSLSGNVGTQSFGLSNLYVLVDYCTSNCITCGASGCLACQSSYFLYNNVCVTSCPSSTYFSNPTTCVDCNSNCKTCNSPGNICTSCYSPNFLNPGNGLTCLATCPVSYWPSTSDQICKTCDQSCYTCISPGGANNCTSCSGSLYLYNSQCISQCPIGTYSSTVTNNNQCLPCNSSCKTCSGPNSTDCLSCSSPNYLQPLQNSCVSSCNSNQFADNTLLKCINCDITCTKCSGPNNNQCLKCSGSYYFDSTATKCVKTCPDGTYPNSSNNICSSCNSNCTTCSGPASNSCLSCSGTLYLDSTANTCVSTCPNGYYANSQGNICSNCNSSCTTCSGPADNNCLSCSGKLYFNSALKNCVSTCPSGTYSNSIGNICSPCNPQCATCSGGNSNNCLSCQGSLFFNSQSNSCVSPCPDGYYANSTGNLCSTCDPKCKTCSGNTLNNCLSCSGSLYLYGNTCVADCPSGKYQNTNNNTCSSCNSSCTTCSGPDPNNCLSCSNSLYLNSSNNTCVSICPNGTYQNSSGNICSACHTTCATCSGPLINNCLTCSGSLQLNQTTHTCTSSCPSGTYSSSGSCSSCNPNCFTCYGSQSNNCLSCTGTLYFDSSSNSCTNNCPIKTFADISNNTCSVCDSSCTKCSGPNQNNCSFCQGSLYLNQANNTCISVCPIGTYSNISVTLGNICSACHSSCTSCSGPNSNNCLSCSGTLYFDSSNNTCTSICPDGTYQDSSSNCSQCNSTCATCEGSASFCKSCSGTLFLDESTNSCNPTCPQGTYQNAIGNICTVCDPTCTTCSGPNSNDCLSCSTTFYFNANQKTCVESCPPQTYANAASNICSSCNSSCLACNGPASNNCIQCSNSLYLNQSSNQCVSICPQGTFPDGSTNICSKCDLSCFTCSGPSSSNCLSCSGSLFLSTSGNECKNSCKTNEFQNNANNQCTPCDSSCLTCNGNLNTNCLSCSDPLFLQQSSSTCIQKCDSNQYGQITPQRTCLVCDSTCATCSGPNQNNCLSCSGSKYLDLSTNQCVTQCPSGTFNDNSNNKCSPCNTDCKTCSGPNNNQCLSCSLPKYFQKSNGMCLENCNSNQFKDNGSCTDCDASCAACSGADANNCLKCSGSLFLNQNTNTCVSSCPDSYYQNTSNNTCSKCDITCATCNGGTSSNCLTCNSQFIYQKSTSKCISSCPSGQYLNTNTNNCEQCDATCLNCVGGSKNQCVDCQSPRYYQKSTTSCELQCQPNYYGNSYTALCEQCDASCATCSGPNNNQCLSCKNSLFLLQASGTCVSNCPNGYSQNNLLNQCQKCDSSCKECSGTSNTQCTSCISQLILFNNQCLSQCPSGYFISQSSNQCVPCDQSCESCSGQLSSNCLSCKPGTFLISNQCISKCPDGYFQNNQECSQCHPSCKTCVGPNSNQCQTCFDLLIKYNSSCIVECPKQMYMTQTPYKQCIECNFYCSSGCSGPTKEDCNEIKPIYQIIVYILISKSFIWVISIIVGFLKDNAQQILPLQKVAPLKNLKENEQDHINNNQLNQKDKNLSLIEFQQNDPNLSPHSKIEDFNADQGSKSPNIPINQRGSIMVLPQTNNNLMQSKNYLTFNNEQNEEDKSPQEIGRKRRSRKIDFILRGSISNSPQKGQQTISNLNNMKSTILDKDQKFFPQDQTTANRSLVSISHSPTKRNLFSQLNDTNQNKYSANEKLKYSFVIFINEI</sequence>
<reference evidence="10" key="1">
    <citation type="journal article" date="2006" name="PLoS Biol.">
        <title>Macronuclear genome sequence of the ciliate Tetrahymena thermophila, a model eukaryote.</title>
        <authorList>
            <person name="Eisen J.A."/>
            <person name="Coyne R.S."/>
            <person name="Wu M."/>
            <person name="Wu D."/>
            <person name="Thiagarajan M."/>
            <person name="Wortman J.R."/>
            <person name="Badger J.H."/>
            <person name="Ren Q."/>
            <person name="Amedeo P."/>
            <person name="Jones K.M."/>
            <person name="Tallon L.J."/>
            <person name="Delcher A.L."/>
            <person name="Salzberg S.L."/>
            <person name="Silva J.C."/>
            <person name="Haas B.J."/>
            <person name="Majoros W.H."/>
            <person name="Farzad M."/>
            <person name="Carlton J.M."/>
            <person name="Smith R.K. Jr."/>
            <person name="Garg J."/>
            <person name="Pearlman R.E."/>
            <person name="Karrer K.M."/>
            <person name="Sun L."/>
            <person name="Manning G."/>
            <person name="Elde N.C."/>
            <person name="Turkewitz A.P."/>
            <person name="Asai D.J."/>
            <person name="Wilkes D.E."/>
            <person name="Wang Y."/>
            <person name="Cai H."/>
            <person name="Collins K."/>
            <person name="Stewart B.A."/>
            <person name="Lee S.R."/>
            <person name="Wilamowska K."/>
            <person name="Weinberg Z."/>
            <person name="Ruzzo W.L."/>
            <person name="Wloga D."/>
            <person name="Gaertig J."/>
            <person name="Frankel J."/>
            <person name="Tsao C.-C."/>
            <person name="Gorovsky M.A."/>
            <person name="Keeling P.J."/>
            <person name="Waller R.F."/>
            <person name="Patron N.J."/>
            <person name="Cherry J.M."/>
            <person name="Stover N.A."/>
            <person name="Krieger C.J."/>
            <person name="del Toro C."/>
            <person name="Ryder H.F."/>
            <person name="Williamson S.C."/>
            <person name="Barbeau R.A."/>
            <person name="Hamilton E.P."/>
            <person name="Orias E."/>
        </authorList>
    </citation>
    <scope>NUCLEOTIDE SEQUENCE [LARGE SCALE GENOMIC DNA]</scope>
    <source>
        <strain evidence="10">SB210</strain>
    </source>
</reference>
<dbReference type="Gene3D" id="2.10.220.10">
    <property type="entry name" value="Hormone Receptor, Insulin-like Growth Factor Receptor 1, Chain A, domain 2"/>
    <property type="match status" value="17"/>
</dbReference>
<feature type="disulfide bond" evidence="5">
    <location>
        <begin position="1179"/>
        <end position="1192"/>
    </location>
</feature>
<dbReference type="PROSITE" id="PS50050">
    <property type="entry name" value="TNFR_NGFR_2"/>
    <property type="match status" value="2"/>
</dbReference>
<dbReference type="OrthoDB" id="10035969at2759"/>
<dbReference type="SMART" id="SM00261">
    <property type="entry name" value="FU"/>
    <property type="match status" value="30"/>
</dbReference>
<feature type="disulfide bond" evidence="5">
    <location>
        <begin position="1160"/>
        <end position="1175"/>
    </location>
</feature>
<dbReference type="EMBL" id="GG662708">
    <property type="protein sequence ID" value="EAR95046.2"/>
    <property type="molecule type" value="Genomic_DNA"/>
</dbReference>
<organism evidence="9 10">
    <name type="scientific">Tetrahymena thermophila (strain SB210)</name>
    <dbReference type="NCBI Taxonomy" id="312017"/>
    <lineage>
        <taxon>Eukaryota</taxon>
        <taxon>Sar</taxon>
        <taxon>Alveolata</taxon>
        <taxon>Ciliophora</taxon>
        <taxon>Intramacronucleata</taxon>
        <taxon>Oligohymenophorea</taxon>
        <taxon>Hymenostomatida</taxon>
        <taxon>Tetrahymenina</taxon>
        <taxon>Tetrahymenidae</taxon>
        <taxon>Tetrahymena</taxon>
    </lineage>
</organism>
<evidence type="ECO:0000256" key="5">
    <source>
        <dbReference type="PROSITE-ProRule" id="PRU00206"/>
    </source>
</evidence>
<dbReference type="CDD" id="cd00064">
    <property type="entry name" value="FU"/>
    <property type="match status" value="21"/>
</dbReference>
<dbReference type="InterPro" id="IPR006212">
    <property type="entry name" value="Furin_repeat"/>
</dbReference>
<dbReference type="InParanoid" id="I7ME66"/>
<name>I7ME66_TETTS</name>
<feature type="chain" id="PRO_5003712181" evidence="7">
    <location>
        <begin position="21"/>
        <end position="2136"/>
    </location>
</feature>
<dbReference type="eggNOG" id="KOG3525">
    <property type="taxonomic scope" value="Eukaryota"/>
</dbReference>
<evidence type="ECO:0000259" key="8">
    <source>
        <dbReference type="PROSITE" id="PS50050"/>
    </source>
</evidence>
<accession>I7ME66</accession>
<dbReference type="InterPro" id="IPR000742">
    <property type="entry name" value="EGF"/>
</dbReference>
<keyword evidence="10" id="KW-1185">Reference proteome</keyword>
<evidence type="ECO:0000256" key="2">
    <source>
        <dbReference type="ARBA" id="ARBA00022525"/>
    </source>
</evidence>
<feature type="repeat" description="TNFR-Cys" evidence="5">
    <location>
        <begin position="903"/>
        <end position="951"/>
    </location>
</feature>
<feature type="signal peptide" evidence="7">
    <location>
        <begin position="1"/>
        <end position="20"/>
    </location>
</feature>
<comment type="caution">
    <text evidence="5">Lacks conserved residue(s) required for the propagation of feature annotation.</text>
</comment>
<keyword evidence="4" id="KW-0325">Glycoprotein</keyword>
<keyword evidence="3 7" id="KW-0732">Signal</keyword>
<dbReference type="SMART" id="SM00181">
    <property type="entry name" value="EGF"/>
    <property type="match status" value="15"/>
</dbReference>
<dbReference type="GO" id="GO:0005576">
    <property type="term" value="C:extracellular region"/>
    <property type="evidence" value="ECO:0007669"/>
    <property type="project" value="UniProtKB-SubCell"/>
</dbReference>
<dbReference type="GeneID" id="7824969"/>
<dbReference type="PANTHER" id="PTHR15332:SF175">
    <property type="entry name" value="PROPROTEIN CONVERTASE SUBTILISIN_KEXIN TYPE 5-LIKE"/>
    <property type="match status" value="1"/>
</dbReference>
<evidence type="ECO:0000256" key="6">
    <source>
        <dbReference type="SAM" id="MobiDB-lite"/>
    </source>
</evidence>
<gene>
    <name evidence="9" type="ORF">TTHERM_00519770</name>
</gene>
<dbReference type="InterPro" id="IPR009030">
    <property type="entry name" value="Growth_fac_rcpt_cys_sf"/>
</dbReference>
<dbReference type="SMART" id="SM01411">
    <property type="entry name" value="Ephrin_rec_like"/>
    <property type="match status" value="7"/>
</dbReference>
<feature type="region of interest" description="Disordered" evidence="6">
    <location>
        <begin position="2024"/>
        <end position="2044"/>
    </location>
</feature>